<accession>A0A939B4I8</accession>
<comment type="caution">
    <text evidence="1">The sequence shown here is derived from an EMBL/GenBank/DDBJ whole genome shotgun (WGS) entry which is preliminary data.</text>
</comment>
<dbReference type="RefSeq" id="WP_205108508.1">
    <property type="nucleotide sequence ID" value="NZ_JACJJL010000006.1"/>
</dbReference>
<name>A0A939B4I8_9BACT</name>
<reference evidence="1 2" key="1">
    <citation type="journal article" date="2021" name="Sci. Rep.">
        <title>The distribution of antibiotic resistance genes in chicken gut microbiota commensals.</title>
        <authorList>
            <person name="Juricova H."/>
            <person name="Matiasovicova J."/>
            <person name="Kubasova T."/>
            <person name="Cejkova D."/>
            <person name="Rychlik I."/>
        </authorList>
    </citation>
    <scope>NUCLEOTIDE SEQUENCE [LARGE SCALE GENOMIC DNA]</scope>
    <source>
        <strain evidence="1 2">An819</strain>
    </source>
</reference>
<dbReference type="EMBL" id="JACJJL010000006">
    <property type="protein sequence ID" value="MBM6661107.1"/>
    <property type="molecule type" value="Genomic_DNA"/>
</dbReference>
<dbReference type="AlphaFoldDB" id="A0A939B4I8"/>
<organism evidence="1 2">
    <name type="scientific">Marseilla massiliensis</name>
    <dbReference type="NCBI Taxonomy" id="1841864"/>
    <lineage>
        <taxon>Bacteria</taxon>
        <taxon>Pseudomonadati</taxon>
        <taxon>Bacteroidota</taxon>
        <taxon>Bacteroidia</taxon>
        <taxon>Bacteroidales</taxon>
        <taxon>Prevotellaceae</taxon>
        <taxon>Marseilla</taxon>
    </lineage>
</organism>
<evidence type="ECO:0000313" key="2">
    <source>
        <dbReference type="Proteomes" id="UP000764045"/>
    </source>
</evidence>
<evidence type="ECO:0000313" key="1">
    <source>
        <dbReference type="EMBL" id="MBM6661107.1"/>
    </source>
</evidence>
<proteinExistence type="predicted"/>
<protein>
    <submittedName>
        <fullName evidence="1">Uncharacterized protein</fullName>
    </submittedName>
</protein>
<dbReference type="Proteomes" id="UP000764045">
    <property type="component" value="Unassembled WGS sequence"/>
</dbReference>
<keyword evidence="2" id="KW-1185">Reference proteome</keyword>
<sequence>MLKFDSNVLSLSASGGASLKGNGWKYTYYDGLVRLDRKVGSWKIGLGLGARYYDSRNDFSGNKLRFYVMFGASFTF</sequence>
<gene>
    <name evidence="1" type="ORF">H6B30_04950</name>
</gene>